<name>A0A918PUC7_9BACT</name>
<dbReference type="InterPro" id="IPR036890">
    <property type="entry name" value="HATPase_C_sf"/>
</dbReference>
<dbReference type="PANTHER" id="PTHR35526">
    <property type="entry name" value="ANTI-SIGMA-F FACTOR RSBW-RELATED"/>
    <property type="match status" value="1"/>
</dbReference>
<keyword evidence="4" id="KW-1185">Reference proteome</keyword>
<reference evidence="3" key="2">
    <citation type="submission" date="2020-09" db="EMBL/GenBank/DDBJ databases">
        <authorList>
            <person name="Sun Q."/>
            <person name="Kim S."/>
        </authorList>
    </citation>
    <scope>NUCLEOTIDE SEQUENCE</scope>
    <source>
        <strain evidence="3">KCTC 12368</strain>
    </source>
</reference>
<dbReference type="InterPro" id="IPR050267">
    <property type="entry name" value="Anti-sigma-factor_SerPK"/>
</dbReference>
<accession>A0A918PUC7</accession>
<keyword evidence="1" id="KW-0418">Kinase</keyword>
<feature type="domain" description="Histidine kinase/HSP90-like ATPase" evidence="2">
    <location>
        <begin position="12"/>
        <end position="120"/>
    </location>
</feature>
<evidence type="ECO:0000259" key="2">
    <source>
        <dbReference type="Pfam" id="PF13581"/>
    </source>
</evidence>
<evidence type="ECO:0000256" key="1">
    <source>
        <dbReference type="ARBA" id="ARBA00022527"/>
    </source>
</evidence>
<dbReference type="Proteomes" id="UP000619457">
    <property type="component" value="Unassembled WGS sequence"/>
</dbReference>
<comment type="caution">
    <text evidence="3">The sequence shown here is derived from an EMBL/GenBank/DDBJ whole genome shotgun (WGS) entry which is preliminary data.</text>
</comment>
<dbReference type="AlphaFoldDB" id="A0A918PUC7"/>
<dbReference type="Gene3D" id="3.30.565.10">
    <property type="entry name" value="Histidine kinase-like ATPase, C-terminal domain"/>
    <property type="match status" value="1"/>
</dbReference>
<evidence type="ECO:0000313" key="3">
    <source>
        <dbReference type="EMBL" id="GGZ23073.1"/>
    </source>
</evidence>
<dbReference type="SUPFAM" id="SSF55874">
    <property type="entry name" value="ATPase domain of HSP90 chaperone/DNA topoisomerase II/histidine kinase"/>
    <property type="match status" value="1"/>
</dbReference>
<dbReference type="InterPro" id="IPR003594">
    <property type="entry name" value="HATPase_dom"/>
</dbReference>
<proteinExistence type="predicted"/>
<keyword evidence="1" id="KW-0723">Serine/threonine-protein kinase</keyword>
<organism evidence="3 4">
    <name type="scientific">Echinicola pacifica</name>
    <dbReference type="NCBI Taxonomy" id="346377"/>
    <lineage>
        <taxon>Bacteria</taxon>
        <taxon>Pseudomonadati</taxon>
        <taxon>Bacteroidota</taxon>
        <taxon>Cytophagia</taxon>
        <taxon>Cytophagales</taxon>
        <taxon>Cyclobacteriaceae</taxon>
        <taxon>Echinicola</taxon>
    </lineage>
</organism>
<dbReference type="Pfam" id="PF13581">
    <property type="entry name" value="HATPase_c_2"/>
    <property type="match status" value="1"/>
</dbReference>
<dbReference type="GO" id="GO:0004674">
    <property type="term" value="F:protein serine/threonine kinase activity"/>
    <property type="evidence" value="ECO:0007669"/>
    <property type="project" value="UniProtKB-KW"/>
</dbReference>
<reference evidence="3" key="1">
    <citation type="journal article" date="2014" name="Int. J. Syst. Evol. Microbiol.">
        <title>Complete genome sequence of Corynebacterium casei LMG S-19264T (=DSM 44701T), isolated from a smear-ripened cheese.</title>
        <authorList>
            <consortium name="US DOE Joint Genome Institute (JGI-PGF)"/>
            <person name="Walter F."/>
            <person name="Albersmeier A."/>
            <person name="Kalinowski J."/>
            <person name="Ruckert C."/>
        </authorList>
    </citation>
    <scope>NUCLEOTIDE SEQUENCE</scope>
    <source>
        <strain evidence="3">KCTC 12368</strain>
    </source>
</reference>
<dbReference type="RefSeq" id="WP_018471939.1">
    <property type="nucleotide sequence ID" value="NZ_BMWX01000002.1"/>
</dbReference>
<gene>
    <name evidence="3" type="ORF">GCM10007049_14930</name>
</gene>
<protein>
    <recommendedName>
        <fullName evidence="2">Histidine kinase/HSP90-like ATPase domain-containing protein</fullName>
    </recommendedName>
</protein>
<dbReference type="EMBL" id="BMWX01000002">
    <property type="protein sequence ID" value="GGZ23073.1"/>
    <property type="molecule type" value="Genomic_DNA"/>
</dbReference>
<evidence type="ECO:0000313" key="4">
    <source>
        <dbReference type="Proteomes" id="UP000619457"/>
    </source>
</evidence>
<sequence length="138" mass="15910">MNHELRLYCEKNKLADLRSFLERELAHANLSDIQVHELTLAVEEVCANRIIHTHGCDPKSHLYVKVLTLTDRITFEITDSGESFDILKYDEPDLREVIKSKRKGGLGIKLVKRIMDKIETGQDQSLYTCKLTKLLKSK</sequence>
<keyword evidence="1" id="KW-0808">Transferase</keyword>
<dbReference type="CDD" id="cd16936">
    <property type="entry name" value="HATPase_RsbW-like"/>
    <property type="match status" value="1"/>
</dbReference>